<organism evidence="2">
    <name type="scientific">viral metagenome</name>
    <dbReference type="NCBI Taxonomy" id="1070528"/>
    <lineage>
        <taxon>unclassified sequences</taxon>
        <taxon>metagenomes</taxon>
        <taxon>organismal metagenomes</taxon>
    </lineage>
</organism>
<dbReference type="AlphaFoldDB" id="A0A6C0JUU7"/>
<sequence>MCIGNIPAWWKNPYSMPGAAFVAWMIAFFFCSMFAMFWEFIAYDNDMTILFGATGSFFLLLCIIHLVRLFIYRNTFLQHELCNQIEQGGNNNSGDVYPGNNNDNYKPPHINTIPVIYVGKNTKDVYMI</sequence>
<feature type="transmembrane region" description="Helical" evidence="1">
    <location>
        <begin position="21"/>
        <end position="43"/>
    </location>
</feature>
<protein>
    <submittedName>
        <fullName evidence="2">Uncharacterized protein</fullName>
    </submittedName>
</protein>
<feature type="transmembrane region" description="Helical" evidence="1">
    <location>
        <begin position="49"/>
        <end position="71"/>
    </location>
</feature>
<name>A0A6C0JUU7_9ZZZZ</name>
<evidence type="ECO:0000313" key="2">
    <source>
        <dbReference type="EMBL" id="QHU08480.1"/>
    </source>
</evidence>
<evidence type="ECO:0000256" key="1">
    <source>
        <dbReference type="SAM" id="Phobius"/>
    </source>
</evidence>
<keyword evidence="1" id="KW-0812">Transmembrane</keyword>
<accession>A0A6C0JUU7</accession>
<dbReference type="EMBL" id="MN740697">
    <property type="protein sequence ID" value="QHU08480.1"/>
    <property type="molecule type" value="Genomic_DNA"/>
</dbReference>
<keyword evidence="1" id="KW-0472">Membrane</keyword>
<proteinExistence type="predicted"/>
<reference evidence="2" key="1">
    <citation type="journal article" date="2020" name="Nature">
        <title>Giant virus diversity and host interactions through global metagenomics.</title>
        <authorList>
            <person name="Schulz F."/>
            <person name="Roux S."/>
            <person name="Paez-Espino D."/>
            <person name="Jungbluth S."/>
            <person name="Walsh D.A."/>
            <person name="Denef V.J."/>
            <person name="McMahon K.D."/>
            <person name="Konstantinidis K.T."/>
            <person name="Eloe-Fadrosh E.A."/>
            <person name="Kyrpides N.C."/>
            <person name="Woyke T."/>
        </authorList>
    </citation>
    <scope>NUCLEOTIDE SEQUENCE</scope>
    <source>
        <strain evidence="2">GVMAG-S-1062768-28</strain>
    </source>
</reference>
<keyword evidence="1" id="KW-1133">Transmembrane helix</keyword>